<evidence type="ECO:0008006" key="4">
    <source>
        <dbReference type="Google" id="ProtNLM"/>
    </source>
</evidence>
<feature type="region of interest" description="Disordered" evidence="1">
    <location>
        <begin position="1"/>
        <end position="25"/>
    </location>
</feature>
<keyword evidence="3" id="KW-1185">Reference proteome</keyword>
<protein>
    <recommendedName>
        <fullName evidence="4">Geranylgeranyl pyrophosphate synthetase</fullName>
    </recommendedName>
</protein>
<feature type="compositionally biased region" description="Polar residues" evidence="1">
    <location>
        <begin position="471"/>
        <end position="483"/>
    </location>
</feature>
<proteinExistence type="predicted"/>
<feature type="compositionally biased region" description="Gly residues" evidence="1">
    <location>
        <begin position="423"/>
        <end position="435"/>
    </location>
</feature>
<evidence type="ECO:0000256" key="1">
    <source>
        <dbReference type="SAM" id="MobiDB-lite"/>
    </source>
</evidence>
<dbReference type="Proteomes" id="UP000799771">
    <property type="component" value="Unassembled WGS sequence"/>
</dbReference>
<accession>A0A6A6A3E4</accession>
<evidence type="ECO:0000313" key="2">
    <source>
        <dbReference type="EMBL" id="KAF2125278.1"/>
    </source>
</evidence>
<dbReference type="GeneID" id="54404735"/>
<name>A0A6A6A3E4_9PLEO</name>
<dbReference type="RefSeq" id="XP_033519670.1">
    <property type="nucleotide sequence ID" value="XM_033664303.1"/>
</dbReference>
<gene>
    <name evidence="2" type="ORF">P153DRAFT_299913</name>
</gene>
<dbReference type="PANTHER" id="PTHR35179:SF1">
    <property type="entry name" value="INTEGRAL MEMBRANE PROTEIN"/>
    <property type="match status" value="1"/>
</dbReference>
<dbReference type="AlphaFoldDB" id="A0A6A6A3E4"/>
<dbReference type="OrthoDB" id="420564at2759"/>
<reference evidence="2" key="1">
    <citation type="journal article" date="2020" name="Stud. Mycol.">
        <title>101 Dothideomycetes genomes: a test case for predicting lifestyles and emergence of pathogens.</title>
        <authorList>
            <person name="Haridas S."/>
            <person name="Albert R."/>
            <person name="Binder M."/>
            <person name="Bloem J."/>
            <person name="Labutti K."/>
            <person name="Salamov A."/>
            <person name="Andreopoulos B."/>
            <person name="Baker S."/>
            <person name="Barry K."/>
            <person name="Bills G."/>
            <person name="Bluhm B."/>
            <person name="Cannon C."/>
            <person name="Castanera R."/>
            <person name="Culley D."/>
            <person name="Daum C."/>
            <person name="Ezra D."/>
            <person name="Gonzalez J."/>
            <person name="Henrissat B."/>
            <person name="Kuo A."/>
            <person name="Liang C."/>
            <person name="Lipzen A."/>
            <person name="Lutzoni F."/>
            <person name="Magnuson J."/>
            <person name="Mondo S."/>
            <person name="Nolan M."/>
            <person name="Ohm R."/>
            <person name="Pangilinan J."/>
            <person name="Park H.-J."/>
            <person name="Ramirez L."/>
            <person name="Alfaro M."/>
            <person name="Sun H."/>
            <person name="Tritt A."/>
            <person name="Yoshinaga Y."/>
            <person name="Zwiers L.-H."/>
            <person name="Turgeon B."/>
            <person name="Goodwin S."/>
            <person name="Spatafora J."/>
            <person name="Crous P."/>
            <person name="Grigoriev I."/>
        </authorList>
    </citation>
    <scope>NUCLEOTIDE SEQUENCE</scope>
    <source>
        <strain evidence="2">CBS 119687</strain>
    </source>
</reference>
<organism evidence="2 3">
    <name type="scientific">Dothidotthia symphoricarpi CBS 119687</name>
    <dbReference type="NCBI Taxonomy" id="1392245"/>
    <lineage>
        <taxon>Eukaryota</taxon>
        <taxon>Fungi</taxon>
        <taxon>Dikarya</taxon>
        <taxon>Ascomycota</taxon>
        <taxon>Pezizomycotina</taxon>
        <taxon>Dothideomycetes</taxon>
        <taxon>Pleosporomycetidae</taxon>
        <taxon>Pleosporales</taxon>
        <taxon>Dothidotthiaceae</taxon>
        <taxon>Dothidotthia</taxon>
    </lineage>
</organism>
<dbReference type="EMBL" id="ML977516">
    <property type="protein sequence ID" value="KAF2125278.1"/>
    <property type="molecule type" value="Genomic_DNA"/>
</dbReference>
<feature type="compositionally biased region" description="Acidic residues" evidence="1">
    <location>
        <begin position="1"/>
        <end position="18"/>
    </location>
</feature>
<feature type="region of interest" description="Disordered" evidence="1">
    <location>
        <begin position="411"/>
        <end position="505"/>
    </location>
</feature>
<evidence type="ECO:0000313" key="3">
    <source>
        <dbReference type="Proteomes" id="UP000799771"/>
    </source>
</evidence>
<sequence length="505" mass="56326">MEVAAIEDEDDVDLGAEGDAEKPKGLSVKQKKKRLRFDRAIARDAGAVLYTIEADTVVPVPWPITWNEDPELLCCYNWQASTDGTNTIFVPGEPAKWQAPTLPHKLDGDSGLQYADYNYVRQPNNPYSPMFHALGAMNPDCQFMDVDVLADRNNLRVLLEFVQGKVNGPFRLDLFLVYNTLIIVRKEAGGYWKLSDGKSYGSNFERFFTRPAEGMEDATSHYRAIRYKMGPLNVVVRFEADAYDDGASDELTPSEAVAVSGGPAEKPHLMYRAPIRVLQKGHIVPTAQMAELKTQVRKPEGQPHVACMDQLWFGRTSILFTGRYEAGTGKVLRIIREDAQERIKKWEDNQQEGLRKLAGLLSRLRGLLKQQQGPLRSAVLVREDKGGPVVLRSMDMKKHAVDREFFQKHWRREPQPYAPQFGGPRGHGQQRGGRGMFNAPRGAQNAPRGGYGNPRGAHNVPRGAHNAPRGASNTSRGTHQSYSARGRGTGMPMSQPNTAHDRPQA</sequence>
<dbReference type="PANTHER" id="PTHR35179">
    <property type="entry name" value="PROTEIN CBG02620"/>
    <property type="match status" value="1"/>
</dbReference>